<gene>
    <name evidence="1" type="ORF">S06H3_52244</name>
</gene>
<dbReference type="EMBL" id="BARV01033213">
    <property type="protein sequence ID" value="GAI42795.1"/>
    <property type="molecule type" value="Genomic_DNA"/>
</dbReference>
<dbReference type="AlphaFoldDB" id="X1PUL1"/>
<sequence length="140" mass="15852">GEFALLAVQRSDELSDILVGLQSAELQLELVKSPSQIPTKSPQDRQSYRQSQFSKYFRDSYLYNISLRDVAVQMSRNLSRESLVHRLVALRDGKGRDTTIGLITDWQDDRGIVVVRAPQLDIQQIHCLVIGDIAIDIPDE</sequence>
<protein>
    <submittedName>
        <fullName evidence="1">Uncharacterized protein</fullName>
    </submittedName>
</protein>
<comment type="caution">
    <text evidence="1">The sequence shown here is derived from an EMBL/GenBank/DDBJ whole genome shotgun (WGS) entry which is preliminary data.</text>
</comment>
<organism evidence="1">
    <name type="scientific">marine sediment metagenome</name>
    <dbReference type="NCBI Taxonomy" id="412755"/>
    <lineage>
        <taxon>unclassified sequences</taxon>
        <taxon>metagenomes</taxon>
        <taxon>ecological metagenomes</taxon>
    </lineage>
</organism>
<proteinExistence type="predicted"/>
<reference evidence="1" key="1">
    <citation type="journal article" date="2014" name="Front. Microbiol.">
        <title>High frequency of phylogenetically diverse reductive dehalogenase-homologous genes in deep subseafloor sedimentary metagenomes.</title>
        <authorList>
            <person name="Kawai M."/>
            <person name="Futagami T."/>
            <person name="Toyoda A."/>
            <person name="Takaki Y."/>
            <person name="Nishi S."/>
            <person name="Hori S."/>
            <person name="Arai W."/>
            <person name="Tsubouchi T."/>
            <person name="Morono Y."/>
            <person name="Uchiyama I."/>
            <person name="Ito T."/>
            <person name="Fujiyama A."/>
            <person name="Inagaki F."/>
            <person name="Takami H."/>
        </authorList>
    </citation>
    <scope>NUCLEOTIDE SEQUENCE</scope>
    <source>
        <strain evidence="1">Expedition CK06-06</strain>
    </source>
</reference>
<evidence type="ECO:0000313" key="1">
    <source>
        <dbReference type="EMBL" id="GAI42795.1"/>
    </source>
</evidence>
<feature type="non-terminal residue" evidence="1">
    <location>
        <position position="1"/>
    </location>
</feature>
<name>X1PUL1_9ZZZZ</name>
<accession>X1PUL1</accession>